<dbReference type="AlphaFoldDB" id="A0A6C0D136"/>
<evidence type="ECO:0000313" key="1">
    <source>
        <dbReference type="EMBL" id="QHT10132.1"/>
    </source>
</evidence>
<protein>
    <submittedName>
        <fullName evidence="1">Uncharacterized protein</fullName>
    </submittedName>
</protein>
<dbReference type="EMBL" id="MN739518">
    <property type="protein sequence ID" value="QHT10132.1"/>
    <property type="molecule type" value="Genomic_DNA"/>
</dbReference>
<organism evidence="1">
    <name type="scientific">viral metagenome</name>
    <dbReference type="NCBI Taxonomy" id="1070528"/>
    <lineage>
        <taxon>unclassified sequences</taxon>
        <taxon>metagenomes</taxon>
        <taxon>organismal metagenomes</taxon>
    </lineage>
</organism>
<proteinExistence type="predicted"/>
<reference evidence="1" key="1">
    <citation type="journal article" date="2020" name="Nature">
        <title>Giant virus diversity and host interactions through global metagenomics.</title>
        <authorList>
            <person name="Schulz F."/>
            <person name="Roux S."/>
            <person name="Paez-Espino D."/>
            <person name="Jungbluth S."/>
            <person name="Walsh D.A."/>
            <person name="Denef V.J."/>
            <person name="McMahon K.D."/>
            <person name="Konstantinidis K.T."/>
            <person name="Eloe-Fadrosh E.A."/>
            <person name="Kyrpides N.C."/>
            <person name="Woyke T."/>
        </authorList>
    </citation>
    <scope>NUCLEOTIDE SEQUENCE</scope>
    <source>
        <strain evidence="1">GVMAG-M-3300023174-104</strain>
    </source>
</reference>
<accession>A0A6C0D136</accession>
<name>A0A6C0D136_9ZZZZ</name>
<sequence>MLSPDWTKTWSNDLFSHYDKLVNFCPYSRQQVDDLIEELYRLERSRTRISNETVKNSPRLFFCLVYKDFLHQTTSFPPLIYKQITIYLSDYHYTIGTNIDIFDIIYEYYGERFEDWLEDQW</sequence>